<dbReference type="InterPro" id="IPR022684">
    <property type="entry name" value="Calpain_cysteine_protease"/>
</dbReference>
<dbReference type="SUPFAM" id="SSF54001">
    <property type="entry name" value="Cysteine proteinases"/>
    <property type="match status" value="1"/>
</dbReference>
<evidence type="ECO:0000313" key="9">
    <source>
        <dbReference type="Proteomes" id="UP000077266"/>
    </source>
</evidence>
<dbReference type="GO" id="GO:0006508">
    <property type="term" value="P:proteolysis"/>
    <property type="evidence" value="ECO:0007669"/>
    <property type="project" value="UniProtKB-KW"/>
</dbReference>
<feature type="domain" description="Calpain catalytic" evidence="7">
    <location>
        <begin position="43"/>
        <end position="278"/>
    </location>
</feature>
<dbReference type="PANTHER" id="PTHR10183">
    <property type="entry name" value="CALPAIN"/>
    <property type="match status" value="1"/>
</dbReference>
<gene>
    <name evidence="8" type="ORF">EXIGLDRAFT_668107</name>
</gene>
<feature type="active site" evidence="5 6">
    <location>
        <position position="258"/>
    </location>
</feature>
<dbReference type="EMBL" id="KV425906">
    <property type="protein sequence ID" value="KZV99802.1"/>
    <property type="molecule type" value="Genomic_DNA"/>
</dbReference>
<evidence type="ECO:0000313" key="8">
    <source>
        <dbReference type="EMBL" id="KZV99802.1"/>
    </source>
</evidence>
<dbReference type="PANTHER" id="PTHR10183:SF379">
    <property type="entry name" value="CALPAIN-5"/>
    <property type="match status" value="1"/>
</dbReference>
<feature type="active site" evidence="5 6">
    <location>
        <position position="71"/>
    </location>
</feature>
<dbReference type="PROSITE" id="PS00139">
    <property type="entry name" value="THIOL_PROTEASE_CYS"/>
    <property type="match status" value="1"/>
</dbReference>
<dbReference type="PROSITE" id="PS50203">
    <property type="entry name" value="CALPAIN_CAT"/>
    <property type="match status" value="1"/>
</dbReference>
<reference evidence="8 9" key="1">
    <citation type="journal article" date="2016" name="Mol. Biol. Evol.">
        <title>Comparative Genomics of Early-Diverging Mushroom-Forming Fungi Provides Insights into the Origins of Lignocellulose Decay Capabilities.</title>
        <authorList>
            <person name="Nagy L.G."/>
            <person name="Riley R."/>
            <person name="Tritt A."/>
            <person name="Adam C."/>
            <person name="Daum C."/>
            <person name="Floudas D."/>
            <person name="Sun H."/>
            <person name="Yadav J.S."/>
            <person name="Pangilinan J."/>
            <person name="Larsson K.H."/>
            <person name="Matsuura K."/>
            <person name="Barry K."/>
            <person name="Labutti K."/>
            <person name="Kuo R."/>
            <person name="Ohm R.A."/>
            <person name="Bhattacharya S.S."/>
            <person name="Shirouzu T."/>
            <person name="Yoshinaga Y."/>
            <person name="Martin F.M."/>
            <person name="Grigoriev I.V."/>
            <person name="Hibbett D.S."/>
        </authorList>
    </citation>
    <scope>NUCLEOTIDE SEQUENCE [LARGE SCALE GENOMIC DNA]</scope>
    <source>
        <strain evidence="8 9">HHB12029</strain>
    </source>
</reference>
<proteinExistence type="inferred from homology"/>
<evidence type="ECO:0000256" key="4">
    <source>
        <dbReference type="ARBA" id="ARBA00022807"/>
    </source>
</evidence>
<dbReference type="GO" id="GO:0004198">
    <property type="term" value="F:calcium-dependent cysteine-type endopeptidase activity"/>
    <property type="evidence" value="ECO:0007669"/>
    <property type="project" value="InterPro"/>
</dbReference>
<protein>
    <submittedName>
        <fullName evidence="8">Cysteine proteinase</fullName>
    </submittedName>
</protein>
<evidence type="ECO:0000256" key="3">
    <source>
        <dbReference type="ARBA" id="ARBA00022801"/>
    </source>
</evidence>
<dbReference type="InParanoid" id="A0A165MV15"/>
<evidence type="ECO:0000256" key="6">
    <source>
        <dbReference type="PROSITE-ProRule" id="PRU00239"/>
    </source>
</evidence>
<dbReference type="SMART" id="SM00230">
    <property type="entry name" value="CysPc"/>
    <property type="match status" value="1"/>
</dbReference>
<organism evidence="8 9">
    <name type="scientific">Exidia glandulosa HHB12029</name>
    <dbReference type="NCBI Taxonomy" id="1314781"/>
    <lineage>
        <taxon>Eukaryota</taxon>
        <taxon>Fungi</taxon>
        <taxon>Dikarya</taxon>
        <taxon>Basidiomycota</taxon>
        <taxon>Agaricomycotina</taxon>
        <taxon>Agaricomycetes</taxon>
        <taxon>Auriculariales</taxon>
        <taxon>Exidiaceae</taxon>
        <taxon>Exidia</taxon>
    </lineage>
</organism>
<evidence type="ECO:0000256" key="5">
    <source>
        <dbReference type="PIRSR" id="PIRSR622684-1"/>
    </source>
</evidence>
<dbReference type="OrthoDB" id="424753at2759"/>
<keyword evidence="4 6" id="KW-0788">Thiol protease</keyword>
<keyword evidence="9" id="KW-1185">Reference proteome</keyword>
<dbReference type="AlphaFoldDB" id="A0A165MV15"/>
<dbReference type="Gene3D" id="3.90.70.10">
    <property type="entry name" value="Cysteine proteinases"/>
    <property type="match status" value="1"/>
</dbReference>
<evidence type="ECO:0000259" key="7">
    <source>
        <dbReference type="PROSITE" id="PS50203"/>
    </source>
</evidence>
<comment type="similarity">
    <text evidence="1">Belongs to the peptidase C2 family.</text>
</comment>
<dbReference type="InterPro" id="IPR038765">
    <property type="entry name" value="Papain-like_cys_pep_sf"/>
</dbReference>
<evidence type="ECO:0000256" key="2">
    <source>
        <dbReference type="ARBA" id="ARBA00022670"/>
    </source>
</evidence>
<dbReference type="InterPro" id="IPR000169">
    <property type="entry name" value="Pept_cys_AS"/>
</dbReference>
<evidence type="ECO:0000256" key="1">
    <source>
        <dbReference type="ARBA" id="ARBA00007623"/>
    </source>
</evidence>
<name>A0A165MV15_EXIGL</name>
<accession>A0A165MV15</accession>
<dbReference type="STRING" id="1314781.A0A165MV15"/>
<dbReference type="PRINTS" id="PR00704">
    <property type="entry name" value="CALPAIN"/>
</dbReference>
<dbReference type="Proteomes" id="UP000077266">
    <property type="component" value="Unassembled WGS sequence"/>
</dbReference>
<keyword evidence="2 6" id="KW-0645">Protease</keyword>
<dbReference type="Pfam" id="PF00648">
    <property type="entry name" value="Peptidase_C2"/>
    <property type="match status" value="1"/>
</dbReference>
<feature type="non-terminal residue" evidence="8">
    <location>
        <position position="278"/>
    </location>
</feature>
<keyword evidence="3 6" id="KW-0378">Hydrolase</keyword>
<dbReference type="InterPro" id="IPR001300">
    <property type="entry name" value="Peptidase_C2_calpain_cat"/>
</dbReference>
<feature type="active site" evidence="6">
    <location>
        <position position="278"/>
    </location>
</feature>
<sequence length="278" mass="31201">MRSARCLTRRRDIEFDLEEDRERCLHGLNTPAADKFAPADVLRVSHIFDNPQFVIEGATSGDIVQGDIGNCWFLSALATVSTVPGLVERFCVARDEKVGVYGFIFYRDSGWVDVVIDDLLYISVPKYEELTTREKKLYHEDKDAFIRQARRGSKSLYFAKSGTENETWVPLVEKAFAKLHGDYASIQGGFASEGVEDLTGGVSTVIHTSDVLDQERFWTDELMRANDGDRLFGCYILRLPTGGAATPSTTINGLMTSHAYSIIKCVEHAGRRFVRIRN</sequence>